<sequence>MLYINNEYGQLFSITDEAWDLFDSYYIERAGCDIHLTKEAMFQQVATMTNHCDIDDFESKIIAIKLNDEGNLIEVNSSGIESQVFDDYPDDWLAAYKTQALDTQGS</sequence>
<dbReference type="AlphaFoldDB" id="A0A8H9N1V6"/>
<gene>
    <name evidence="1" type="ORF">I7730_16155</name>
</gene>
<protein>
    <submittedName>
        <fullName evidence="1">Uncharacterized protein</fullName>
    </submittedName>
</protein>
<name>A0A8H9N1V6_VIBVL</name>
<evidence type="ECO:0000313" key="2">
    <source>
        <dbReference type="Proteomes" id="UP000863257"/>
    </source>
</evidence>
<dbReference type="Proteomes" id="UP000863257">
    <property type="component" value="Unassembled WGS sequence"/>
</dbReference>
<proteinExistence type="predicted"/>
<reference evidence="1" key="2">
    <citation type="submission" date="2019-01" db="EMBL/GenBank/DDBJ databases">
        <authorList>
            <consortium name="NCBI Pathogen Detection Project"/>
        </authorList>
    </citation>
    <scope>NUCLEOTIDE SEQUENCE</scope>
    <source>
        <strain evidence="1">BCW_3452</strain>
    </source>
</reference>
<organism evidence="1 2">
    <name type="scientific">Vibrio vulnificus</name>
    <dbReference type="NCBI Taxonomy" id="672"/>
    <lineage>
        <taxon>Bacteria</taxon>
        <taxon>Pseudomonadati</taxon>
        <taxon>Pseudomonadota</taxon>
        <taxon>Gammaproteobacteria</taxon>
        <taxon>Vibrionales</taxon>
        <taxon>Vibrionaceae</taxon>
        <taxon>Vibrio</taxon>
    </lineage>
</organism>
<evidence type="ECO:0000313" key="1">
    <source>
        <dbReference type="EMBL" id="HAS8541317.1"/>
    </source>
</evidence>
<reference evidence="1" key="1">
    <citation type="journal article" date="2018" name="Genome Biol.">
        <title>SKESA: strategic k-mer extension for scrupulous assemblies.</title>
        <authorList>
            <person name="Souvorov A."/>
            <person name="Agarwala R."/>
            <person name="Lipman D.J."/>
        </authorList>
    </citation>
    <scope>NUCLEOTIDE SEQUENCE</scope>
    <source>
        <strain evidence="1">BCW_3452</strain>
    </source>
</reference>
<accession>A0A8H9N1V6</accession>
<dbReference type="EMBL" id="DACRBY010000020">
    <property type="protein sequence ID" value="HAS8541317.1"/>
    <property type="molecule type" value="Genomic_DNA"/>
</dbReference>
<comment type="caution">
    <text evidence="1">The sequence shown here is derived from an EMBL/GenBank/DDBJ whole genome shotgun (WGS) entry which is preliminary data.</text>
</comment>